<dbReference type="PROSITE" id="PS50090">
    <property type="entry name" value="MYB_LIKE"/>
    <property type="match status" value="1"/>
</dbReference>
<comment type="subcellular location">
    <subcellularLocation>
        <location evidence="1">Chromosome</location>
    </subcellularLocation>
    <subcellularLocation>
        <location evidence="2">Nucleus</location>
        <location evidence="2">Nucleolus</location>
    </subcellularLocation>
</comment>
<dbReference type="SUPFAM" id="SSF46689">
    <property type="entry name" value="Homeodomain-like"/>
    <property type="match status" value="1"/>
</dbReference>
<evidence type="ECO:0000259" key="13">
    <source>
        <dbReference type="PROSITE" id="PS51504"/>
    </source>
</evidence>
<evidence type="ECO:0000256" key="7">
    <source>
        <dbReference type="ARBA" id="ARBA00023163"/>
    </source>
</evidence>
<evidence type="ECO:0000256" key="3">
    <source>
        <dbReference type="ARBA" id="ARBA00022454"/>
    </source>
</evidence>
<sequence>MGAPKQKWTAEEEAALKAGVRKHGAGKWQTILRDPEFSHVLRSRSNVDLKDKWRNINVTLSGLGSREKARLALKRNPHIPKLDDKAASVKNVRGDEKVGEAMPVALTETPQVVDSKKTYTRLDNLILEAITTLKESKGSDRNAIAMYIEVKHRYKIPSSLTSSEARRSSCLESKYKDLPRAGRKELKIFTRPQVVAELEKLKTMSAHEAAAAAAQAVAEAEAAIVEAEKAAREAEAAEAEAEAAQVFAEAALKALKCQKLRAC</sequence>
<keyword evidence="3" id="KW-0158">Chromosome</keyword>
<keyword evidence="7" id="KW-0804">Transcription</keyword>
<name>A0A7C9E058_OPUST</name>
<dbReference type="PROSITE" id="PS51504">
    <property type="entry name" value="H15"/>
    <property type="match status" value="1"/>
</dbReference>
<dbReference type="Gene3D" id="1.10.10.10">
    <property type="entry name" value="Winged helix-like DNA-binding domain superfamily/Winged helix DNA-binding domain"/>
    <property type="match status" value="1"/>
</dbReference>
<dbReference type="EMBL" id="GISG01167280">
    <property type="protein sequence ID" value="MBA4650888.1"/>
    <property type="molecule type" value="Transcribed_RNA"/>
</dbReference>
<evidence type="ECO:0000256" key="8">
    <source>
        <dbReference type="ARBA" id="ARBA00023242"/>
    </source>
</evidence>
<dbReference type="InterPro" id="IPR017930">
    <property type="entry name" value="Myb_dom"/>
</dbReference>
<dbReference type="FunFam" id="1.10.10.60:FF:000168">
    <property type="entry name" value="Telomere repeat-binding factor 1"/>
    <property type="match status" value="1"/>
</dbReference>
<dbReference type="InterPro" id="IPR044597">
    <property type="entry name" value="SMH1-6"/>
</dbReference>
<evidence type="ECO:0000259" key="11">
    <source>
        <dbReference type="PROSITE" id="PS50090"/>
    </source>
</evidence>
<accession>A0A7C9E058</accession>
<evidence type="ECO:0000256" key="10">
    <source>
        <dbReference type="SAM" id="Coils"/>
    </source>
</evidence>
<keyword evidence="6" id="KW-0238">DNA-binding</keyword>
<dbReference type="AlphaFoldDB" id="A0A7C9E058"/>
<protein>
    <recommendedName>
        <fullName evidence="9">MYB transcription factor</fullName>
    </recommendedName>
</protein>
<dbReference type="CDD" id="cd11660">
    <property type="entry name" value="SANT_TRF"/>
    <property type="match status" value="1"/>
</dbReference>
<keyword evidence="8" id="KW-0539">Nucleus</keyword>
<proteinExistence type="predicted"/>
<evidence type="ECO:0000256" key="9">
    <source>
        <dbReference type="ARBA" id="ARBA00032813"/>
    </source>
</evidence>
<reference evidence="14" key="1">
    <citation type="journal article" date="2013" name="J. Plant Res.">
        <title>Effect of fungi and light on seed germination of three Opuntia species from semiarid lands of central Mexico.</title>
        <authorList>
            <person name="Delgado-Sanchez P."/>
            <person name="Jimenez-Bremont J.F."/>
            <person name="Guerrero-Gonzalez Mde L."/>
            <person name="Flores J."/>
        </authorList>
    </citation>
    <scope>NUCLEOTIDE SEQUENCE</scope>
    <source>
        <tissue evidence="14">Cladode</tissue>
    </source>
</reference>
<organism evidence="14">
    <name type="scientific">Opuntia streptacantha</name>
    <name type="common">Prickly pear cactus</name>
    <name type="synonym">Opuntia cardona</name>
    <dbReference type="NCBI Taxonomy" id="393608"/>
    <lineage>
        <taxon>Eukaryota</taxon>
        <taxon>Viridiplantae</taxon>
        <taxon>Streptophyta</taxon>
        <taxon>Embryophyta</taxon>
        <taxon>Tracheophyta</taxon>
        <taxon>Spermatophyta</taxon>
        <taxon>Magnoliopsida</taxon>
        <taxon>eudicotyledons</taxon>
        <taxon>Gunneridae</taxon>
        <taxon>Pentapetalae</taxon>
        <taxon>Caryophyllales</taxon>
        <taxon>Cactineae</taxon>
        <taxon>Cactaceae</taxon>
        <taxon>Opuntioideae</taxon>
        <taxon>Opuntia</taxon>
    </lineage>
</organism>
<dbReference type="GO" id="GO:0000786">
    <property type="term" value="C:nucleosome"/>
    <property type="evidence" value="ECO:0007669"/>
    <property type="project" value="InterPro"/>
</dbReference>
<feature type="coiled-coil region" evidence="10">
    <location>
        <begin position="210"/>
        <end position="249"/>
    </location>
</feature>
<reference evidence="14" key="2">
    <citation type="submission" date="2020-07" db="EMBL/GenBank/DDBJ databases">
        <authorList>
            <person name="Vera ALvarez R."/>
            <person name="Arias-Moreno D.M."/>
            <person name="Jimenez-Jacinto V."/>
            <person name="Jimenez-Bremont J.F."/>
            <person name="Swaminathan K."/>
            <person name="Moose S.P."/>
            <person name="Guerrero-Gonzalez M.L."/>
            <person name="Marino-Ramirez L."/>
            <person name="Landsman D."/>
            <person name="Rodriguez-Kessler M."/>
            <person name="Delgado-Sanchez P."/>
        </authorList>
    </citation>
    <scope>NUCLEOTIDE SEQUENCE</scope>
    <source>
        <tissue evidence="14">Cladode</tissue>
    </source>
</reference>
<feature type="domain" description="HTH myb-type" evidence="12">
    <location>
        <begin position="1"/>
        <end position="61"/>
    </location>
</feature>
<dbReference type="InterPro" id="IPR036388">
    <property type="entry name" value="WH-like_DNA-bd_sf"/>
</dbReference>
<dbReference type="Pfam" id="PF00538">
    <property type="entry name" value="Linker_histone"/>
    <property type="match status" value="1"/>
</dbReference>
<dbReference type="InterPro" id="IPR001005">
    <property type="entry name" value="SANT/Myb"/>
</dbReference>
<dbReference type="InterPro" id="IPR036390">
    <property type="entry name" value="WH_DNA-bd_sf"/>
</dbReference>
<evidence type="ECO:0000256" key="4">
    <source>
        <dbReference type="ARBA" id="ARBA00023015"/>
    </source>
</evidence>
<dbReference type="GO" id="GO:0006334">
    <property type="term" value="P:nucleosome assembly"/>
    <property type="evidence" value="ECO:0007669"/>
    <property type="project" value="InterPro"/>
</dbReference>
<dbReference type="InterPro" id="IPR005818">
    <property type="entry name" value="Histone_H1/H5_H15"/>
</dbReference>
<evidence type="ECO:0000313" key="14">
    <source>
        <dbReference type="EMBL" id="MBA4650888.1"/>
    </source>
</evidence>
<dbReference type="PANTHER" id="PTHR46267">
    <property type="entry name" value="SINGLE MYB HISTONE 4"/>
    <property type="match status" value="1"/>
</dbReference>
<dbReference type="InterPro" id="IPR009057">
    <property type="entry name" value="Homeodomain-like_sf"/>
</dbReference>
<dbReference type="Pfam" id="PF00249">
    <property type="entry name" value="Myb_DNA-binding"/>
    <property type="match status" value="1"/>
</dbReference>
<dbReference type="SMART" id="SM00717">
    <property type="entry name" value="SANT"/>
    <property type="match status" value="1"/>
</dbReference>
<dbReference type="PROSITE" id="PS51294">
    <property type="entry name" value="HTH_MYB"/>
    <property type="match status" value="1"/>
</dbReference>
<dbReference type="PANTHER" id="PTHR46267:SF11">
    <property type="entry name" value="TELOMERE REPEAT-BINDING FACTOR 2"/>
    <property type="match status" value="1"/>
</dbReference>
<evidence type="ECO:0000256" key="1">
    <source>
        <dbReference type="ARBA" id="ARBA00004286"/>
    </source>
</evidence>
<evidence type="ECO:0000256" key="6">
    <source>
        <dbReference type="ARBA" id="ARBA00023125"/>
    </source>
</evidence>
<keyword evidence="4" id="KW-0805">Transcription regulation</keyword>
<feature type="domain" description="H15" evidence="13">
    <location>
        <begin position="115"/>
        <end position="203"/>
    </location>
</feature>
<evidence type="ECO:0000259" key="12">
    <source>
        <dbReference type="PROSITE" id="PS51294"/>
    </source>
</evidence>
<keyword evidence="5 10" id="KW-0175">Coiled coil</keyword>
<evidence type="ECO:0000256" key="5">
    <source>
        <dbReference type="ARBA" id="ARBA00023054"/>
    </source>
</evidence>
<dbReference type="SUPFAM" id="SSF46785">
    <property type="entry name" value="Winged helix' DNA-binding domain"/>
    <property type="match status" value="1"/>
</dbReference>
<evidence type="ECO:0000256" key="2">
    <source>
        <dbReference type="ARBA" id="ARBA00004604"/>
    </source>
</evidence>
<dbReference type="Gene3D" id="1.10.10.60">
    <property type="entry name" value="Homeodomain-like"/>
    <property type="match status" value="1"/>
</dbReference>
<dbReference type="GO" id="GO:0005730">
    <property type="term" value="C:nucleolus"/>
    <property type="evidence" value="ECO:0007669"/>
    <property type="project" value="UniProtKB-SubCell"/>
</dbReference>
<dbReference type="GO" id="GO:0003691">
    <property type="term" value="F:double-stranded telomeric DNA binding"/>
    <property type="evidence" value="ECO:0007669"/>
    <property type="project" value="InterPro"/>
</dbReference>
<feature type="domain" description="Myb-like" evidence="11">
    <location>
        <begin position="5"/>
        <end position="57"/>
    </location>
</feature>